<protein>
    <submittedName>
        <fullName evidence="1">Uncharacterized protein</fullName>
    </submittedName>
</protein>
<organism evidence="1 2">
    <name type="scientific">Trichuris suis</name>
    <name type="common">pig whipworm</name>
    <dbReference type="NCBI Taxonomy" id="68888"/>
    <lineage>
        <taxon>Eukaryota</taxon>
        <taxon>Metazoa</taxon>
        <taxon>Ecdysozoa</taxon>
        <taxon>Nematoda</taxon>
        <taxon>Enoplea</taxon>
        <taxon>Dorylaimia</taxon>
        <taxon>Trichinellida</taxon>
        <taxon>Trichuridae</taxon>
        <taxon>Trichuris</taxon>
    </lineage>
</organism>
<reference evidence="1 2" key="1">
    <citation type="journal article" date="2014" name="Nat. Genet.">
        <title>Genome and transcriptome of the porcine whipworm Trichuris suis.</title>
        <authorList>
            <person name="Jex A.R."/>
            <person name="Nejsum P."/>
            <person name="Schwarz E.M."/>
            <person name="Hu L."/>
            <person name="Young N.D."/>
            <person name="Hall R.S."/>
            <person name="Korhonen P.K."/>
            <person name="Liao S."/>
            <person name="Thamsborg S."/>
            <person name="Xia J."/>
            <person name="Xu P."/>
            <person name="Wang S."/>
            <person name="Scheerlinck J.P."/>
            <person name="Hofmann A."/>
            <person name="Sternberg P.W."/>
            <person name="Wang J."/>
            <person name="Gasser R.B."/>
        </authorList>
    </citation>
    <scope>NUCLEOTIDE SEQUENCE [LARGE SCALE GENOMIC DNA]</scope>
    <source>
        <strain evidence="1">DCEP-RM93M</strain>
    </source>
</reference>
<accession>A0A085MGZ2</accession>
<dbReference type="Proteomes" id="UP000030764">
    <property type="component" value="Unassembled WGS sequence"/>
</dbReference>
<name>A0A085MGZ2_9BILA</name>
<evidence type="ECO:0000313" key="2">
    <source>
        <dbReference type="Proteomes" id="UP000030764"/>
    </source>
</evidence>
<sequence length="108" mass="11918">MSKRTAIQERCLQPAVEFKEAMHFGAVSSLSTKKKMTTAEKLGRSVSRVASCGEEGAVNEPAANESRRHCCLSCSREQSKQLTSKRINFRCYVRPANCQPPPSSSKLP</sequence>
<dbReference type="EMBL" id="KL363193">
    <property type="protein sequence ID" value="KFD56488.1"/>
    <property type="molecule type" value="Genomic_DNA"/>
</dbReference>
<dbReference type="AlphaFoldDB" id="A0A085MGZ2"/>
<feature type="non-terminal residue" evidence="1">
    <location>
        <position position="108"/>
    </location>
</feature>
<evidence type="ECO:0000313" key="1">
    <source>
        <dbReference type="EMBL" id="KFD56488.1"/>
    </source>
</evidence>
<keyword evidence="2" id="KW-1185">Reference proteome</keyword>
<gene>
    <name evidence="1" type="ORF">M513_02592</name>
</gene>
<proteinExistence type="predicted"/>